<proteinExistence type="predicted"/>
<dbReference type="EMBL" id="AP014967">
    <property type="protein sequence ID" value="BAT15252.1"/>
    <property type="molecule type" value="Genomic_DNA"/>
</dbReference>
<organism evidence="1 2">
    <name type="scientific">Oryza sativa subsp. japonica</name>
    <name type="common">Rice</name>
    <dbReference type="NCBI Taxonomy" id="39947"/>
    <lineage>
        <taxon>Eukaryota</taxon>
        <taxon>Viridiplantae</taxon>
        <taxon>Streptophyta</taxon>
        <taxon>Embryophyta</taxon>
        <taxon>Tracheophyta</taxon>
        <taxon>Spermatophyta</taxon>
        <taxon>Magnoliopsida</taxon>
        <taxon>Liliopsida</taxon>
        <taxon>Poales</taxon>
        <taxon>Poaceae</taxon>
        <taxon>BOP clade</taxon>
        <taxon>Oryzoideae</taxon>
        <taxon>Oryzeae</taxon>
        <taxon>Oryzinae</taxon>
        <taxon>Oryza</taxon>
        <taxon>Oryza sativa</taxon>
    </lineage>
</organism>
<reference evidence="1 2" key="3">
    <citation type="journal article" date="2013" name="Rice">
        <title>Improvement of the Oryza sativa Nipponbare reference genome using next generation sequence and optical map data.</title>
        <authorList>
            <person name="Kawahara Y."/>
            <person name="de la Bastide M."/>
            <person name="Hamilton J.P."/>
            <person name="Kanamori H."/>
            <person name="McCombie W.R."/>
            <person name="Ouyang S."/>
            <person name="Schwartz D.C."/>
            <person name="Tanaka T."/>
            <person name="Wu J."/>
            <person name="Zhou S."/>
            <person name="Childs K.L."/>
            <person name="Davidson R.M."/>
            <person name="Lin H."/>
            <person name="Quesada-Ocampo L."/>
            <person name="Vaillancourt B."/>
            <person name="Sakai H."/>
            <person name="Lee S.S."/>
            <person name="Kim J."/>
            <person name="Numa H."/>
            <person name="Itoh T."/>
            <person name="Buell C.R."/>
            <person name="Matsumoto T."/>
        </authorList>
    </citation>
    <scope>NUCLEOTIDE SEQUENCE [LARGE SCALE GENOMIC DNA]</scope>
    <source>
        <strain evidence="2">cv. Nipponbare</strain>
    </source>
</reference>
<name>A0A0P0Y5M0_ORYSJ</name>
<dbReference type="PaxDb" id="39947-A0A0P0Y5M0"/>
<sequence length="109" mass="11830">MRPPCVGLVSLTSHHLPCRGWGLCSPQRGSRCRAPRWSRPNYRVPSMLALPSKQPPMHGQIYAWKPISVRNTTDVVPPPSHFDAAASTTVVDALAVTKPSGLLQTPSHG</sequence>
<protein>
    <submittedName>
        <fullName evidence="1">Os11g0681950 protein</fullName>
    </submittedName>
</protein>
<evidence type="ECO:0000313" key="2">
    <source>
        <dbReference type="Proteomes" id="UP000059680"/>
    </source>
</evidence>
<dbReference type="Proteomes" id="UP000059680">
    <property type="component" value="Chromosome 11"/>
</dbReference>
<reference evidence="2" key="1">
    <citation type="journal article" date="2005" name="Nature">
        <title>The map-based sequence of the rice genome.</title>
        <authorList>
            <consortium name="International rice genome sequencing project (IRGSP)"/>
            <person name="Matsumoto T."/>
            <person name="Wu J."/>
            <person name="Kanamori H."/>
            <person name="Katayose Y."/>
            <person name="Fujisawa M."/>
            <person name="Namiki N."/>
            <person name="Mizuno H."/>
            <person name="Yamamoto K."/>
            <person name="Antonio B.A."/>
            <person name="Baba T."/>
            <person name="Sakata K."/>
            <person name="Nagamura Y."/>
            <person name="Aoki H."/>
            <person name="Arikawa K."/>
            <person name="Arita K."/>
            <person name="Bito T."/>
            <person name="Chiden Y."/>
            <person name="Fujitsuka N."/>
            <person name="Fukunaka R."/>
            <person name="Hamada M."/>
            <person name="Harada C."/>
            <person name="Hayashi A."/>
            <person name="Hijishita S."/>
            <person name="Honda M."/>
            <person name="Hosokawa S."/>
            <person name="Ichikawa Y."/>
            <person name="Idonuma A."/>
            <person name="Iijima M."/>
            <person name="Ikeda M."/>
            <person name="Ikeno M."/>
            <person name="Ito K."/>
            <person name="Ito S."/>
            <person name="Ito T."/>
            <person name="Ito Y."/>
            <person name="Ito Y."/>
            <person name="Iwabuchi A."/>
            <person name="Kamiya K."/>
            <person name="Karasawa W."/>
            <person name="Kurita K."/>
            <person name="Katagiri S."/>
            <person name="Kikuta A."/>
            <person name="Kobayashi H."/>
            <person name="Kobayashi N."/>
            <person name="Machita K."/>
            <person name="Maehara T."/>
            <person name="Masukawa M."/>
            <person name="Mizubayashi T."/>
            <person name="Mukai Y."/>
            <person name="Nagasaki H."/>
            <person name="Nagata Y."/>
            <person name="Naito S."/>
            <person name="Nakashima M."/>
            <person name="Nakama Y."/>
            <person name="Nakamichi Y."/>
            <person name="Nakamura M."/>
            <person name="Meguro A."/>
            <person name="Negishi M."/>
            <person name="Ohta I."/>
            <person name="Ohta T."/>
            <person name="Okamoto M."/>
            <person name="Ono N."/>
            <person name="Saji S."/>
            <person name="Sakaguchi M."/>
            <person name="Sakai K."/>
            <person name="Shibata M."/>
            <person name="Shimokawa T."/>
            <person name="Song J."/>
            <person name="Takazaki Y."/>
            <person name="Terasawa K."/>
            <person name="Tsugane M."/>
            <person name="Tsuji K."/>
            <person name="Ueda S."/>
            <person name="Waki K."/>
            <person name="Yamagata H."/>
            <person name="Yamamoto M."/>
            <person name="Yamamoto S."/>
            <person name="Yamane H."/>
            <person name="Yoshiki S."/>
            <person name="Yoshihara R."/>
            <person name="Yukawa K."/>
            <person name="Zhong H."/>
            <person name="Yano M."/>
            <person name="Yuan Q."/>
            <person name="Ouyang S."/>
            <person name="Liu J."/>
            <person name="Jones K.M."/>
            <person name="Gansberger K."/>
            <person name="Moffat K."/>
            <person name="Hill J."/>
            <person name="Bera J."/>
            <person name="Fadrosh D."/>
            <person name="Jin S."/>
            <person name="Johri S."/>
            <person name="Kim M."/>
            <person name="Overton L."/>
            <person name="Reardon M."/>
            <person name="Tsitrin T."/>
            <person name="Vuong H."/>
            <person name="Weaver B."/>
            <person name="Ciecko A."/>
            <person name="Tallon L."/>
            <person name="Jackson J."/>
            <person name="Pai G."/>
            <person name="Aken S.V."/>
            <person name="Utterback T."/>
            <person name="Reidmuller S."/>
            <person name="Feldblyum T."/>
            <person name="Hsiao J."/>
            <person name="Zismann V."/>
            <person name="Iobst S."/>
            <person name="de Vazeille A.R."/>
            <person name="Buell C.R."/>
            <person name="Ying K."/>
            <person name="Li Y."/>
            <person name="Lu T."/>
            <person name="Huang Y."/>
            <person name="Zhao Q."/>
            <person name="Feng Q."/>
            <person name="Zhang L."/>
            <person name="Zhu J."/>
            <person name="Weng Q."/>
            <person name="Mu J."/>
            <person name="Lu Y."/>
            <person name="Fan D."/>
            <person name="Liu Y."/>
            <person name="Guan J."/>
            <person name="Zhang Y."/>
            <person name="Yu S."/>
            <person name="Liu X."/>
            <person name="Zhang Y."/>
            <person name="Hong G."/>
            <person name="Han B."/>
            <person name="Choisne N."/>
            <person name="Demange N."/>
            <person name="Orjeda G."/>
            <person name="Samain S."/>
            <person name="Cattolico L."/>
            <person name="Pelletier E."/>
            <person name="Couloux A."/>
            <person name="Segurens B."/>
            <person name="Wincker P."/>
            <person name="D'Hont A."/>
            <person name="Scarpelli C."/>
            <person name="Weissenbach J."/>
            <person name="Salanoubat M."/>
            <person name="Quetier F."/>
            <person name="Yu Y."/>
            <person name="Kim H.R."/>
            <person name="Rambo T."/>
            <person name="Currie J."/>
            <person name="Collura K."/>
            <person name="Luo M."/>
            <person name="Yang T."/>
            <person name="Ammiraju J.S.S."/>
            <person name="Engler F."/>
            <person name="Soderlund C."/>
            <person name="Wing R.A."/>
            <person name="Palmer L.E."/>
            <person name="de la Bastide M."/>
            <person name="Spiegel L."/>
            <person name="Nascimento L."/>
            <person name="Zutavern T."/>
            <person name="O'Shaughnessy A."/>
            <person name="Dike S."/>
            <person name="Dedhia N."/>
            <person name="Preston R."/>
            <person name="Balija V."/>
            <person name="McCombie W.R."/>
            <person name="Chow T."/>
            <person name="Chen H."/>
            <person name="Chung M."/>
            <person name="Chen C."/>
            <person name="Shaw J."/>
            <person name="Wu H."/>
            <person name="Hsiao K."/>
            <person name="Chao Y."/>
            <person name="Chu M."/>
            <person name="Cheng C."/>
            <person name="Hour A."/>
            <person name="Lee P."/>
            <person name="Lin S."/>
            <person name="Lin Y."/>
            <person name="Liou J."/>
            <person name="Liu S."/>
            <person name="Hsing Y."/>
            <person name="Raghuvanshi S."/>
            <person name="Mohanty A."/>
            <person name="Bharti A.K."/>
            <person name="Gaur A."/>
            <person name="Gupta V."/>
            <person name="Kumar D."/>
            <person name="Ravi V."/>
            <person name="Vij S."/>
            <person name="Kapur A."/>
            <person name="Khurana P."/>
            <person name="Khurana P."/>
            <person name="Khurana J.P."/>
            <person name="Tyagi A.K."/>
            <person name="Gaikwad K."/>
            <person name="Singh A."/>
            <person name="Dalal V."/>
            <person name="Srivastava S."/>
            <person name="Dixit A."/>
            <person name="Pal A.K."/>
            <person name="Ghazi I.A."/>
            <person name="Yadav M."/>
            <person name="Pandit A."/>
            <person name="Bhargava A."/>
            <person name="Sureshbabu K."/>
            <person name="Batra K."/>
            <person name="Sharma T.R."/>
            <person name="Mohapatra T."/>
            <person name="Singh N.K."/>
            <person name="Messing J."/>
            <person name="Nelson A.B."/>
            <person name="Fuks G."/>
            <person name="Kavchok S."/>
            <person name="Keizer G."/>
            <person name="Linton E."/>
            <person name="Llaca V."/>
            <person name="Song R."/>
            <person name="Tanyolac B."/>
            <person name="Young S."/>
            <person name="Ho-Il K."/>
            <person name="Hahn J.H."/>
            <person name="Sangsakoo G."/>
            <person name="Vanavichit A."/>
            <person name="de Mattos Luiz.A.T."/>
            <person name="Zimmer P.D."/>
            <person name="Malone G."/>
            <person name="Dellagostin O."/>
            <person name="de Oliveira A.C."/>
            <person name="Bevan M."/>
            <person name="Bancroft I."/>
            <person name="Minx P."/>
            <person name="Cordum H."/>
            <person name="Wilson R."/>
            <person name="Cheng Z."/>
            <person name="Jin W."/>
            <person name="Jiang J."/>
            <person name="Leong S.A."/>
            <person name="Iwama H."/>
            <person name="Gojobori T."/>
            <person name="Itoh T."/>
            <person name="Niimura Y."/>
            <person name="Fujii Y."/>
            <person name="Habara T."/>
            <person name="Sakai H."/>
            <person name="Sato Y."/>
            <person name="Wilson G."/>
            <person name="Kumar K."/>
            <person name="McCouch S."/>
            <person name="Juretic N."/>
            <person name="Hoen D."/>
            <person name="Wright S."/>
            <person name="Bruskiewich R."/>
            <person name="Bureau T."/>
            <person name="Miyao A."/>
            <person name="Hirochika H."/>
            <person name="Nishikawa T."/>
            <person name="Kadowaki K."/>
            <person name="Sugiura M."/>
            <person name="Burr B."/>
            <person name="Sasaki T."/>
        </authorList>
    </citation>
    <scope>NUCLEOTIDE SEQUENCE [LARGE SCALE GENOMIC DNA]</scope>
    <source>
        <strain evidence="2">cv. Nipponbare</strain>
    </source>
</reference>
<dbReference type="AlphaFoldDB" id="A0A0P0Y5M0"/>
<evidence type="ECO:0000313" key="1">
    <source>
        <dbReference type="EMBL" id="BAT15252.1"/>
    </source>
</evidence>
<gene>
    <name evidence="1" type="ordered locus">Os11g0681950</name>
    <name evidence="1" type="ORF">OSNPB_110681950</name>
</gene>
<dbReference type="InParanoid" id="A0A0P0Y5M0"/>
<reference evidence="1 2" key="2">
    <citation type="journal article" date="2013" name="Plant Cell Physiol.">
        <title>Rice Annotation Project Database (RAP-DB): an integrative and interactive database for rice genomics.</title>
        <authorList>
            <person name="Sakai H."/>
            <person name="Lee S.S."/>
            <person name="Tanaka T."/>
            <person name="Numa H."/>
            <person name="Kim J."/>
            <person name="Kawahara Y."/>
            <person name="Wakimoto H."/>
            <person name="Yang C.C."/>
            <person name="Iwamoto M."/>
            <person name="Abe T."/>
            <person name="Yamada Y."/>
            <person name="Muto A."/>
            <person name="Inokuchi H."/>
            <person name="Ikemura T."/>
            <person name="Matsumoto T."/>
            <person name="Sasaki T."/>
            <person name="Itoh T."/>
        </authorList>
    </citation>
    <scope>NUCLEOTIDE SEQUENCE [LARGE SCALE GENOMIC DNA]</scope>
    <source>
        <strain evidence="2">cv. Nipponbare</strain>
    </source>
</reference>
<accession>A0A0P0Y5M0</accession>
<keyword evidence="2" id="KW-1185">Reference proteome</keyword>